<evidence type="ECO:0000256" key="7">
    <source>
        <dbReference type="ARBA" id="ARBA00023242"/>
    </source>
</evidence>
<evidence type="ECO:0000313" key="13">
    <source>
        <dbReference type="EMBL" id="ULU03340.1"/>
    </source>
</evidence>
<keyword evidence="3" id="KW-0808">Transferase</keyword>
<dbReference type="InterPro" id="IPR028005">
    <property type="entry name" value="AcTrfase_ESCO_Znf_dom"/>
</dbReference>
<evidence type="ECO:0000256" key="10">
    <source>
        <dbReference type="SAM" id="MobiDB-lite"/>
    </source>
</evidence>
<evidence type="ECO:0000256" key="1">
    <source>
        <dbReference type="ARBA" id="ARBA00004123"/>
    </source>
</evidence>
<evidence type="ECO:0000256" key="4">
    <source>
        <dbReference type="ARBA" id="ARBA00022723"/>
    </source>
</evidence>
<feature type="domain" description="N-acetyltransferase ESCO zinc-finger" evidence="11">
    <location>
        <begin position="82"/>
        <end position="120"/>
    </location>
</feature>
<organism evidence="13 14">
    <name type="scientific">Caenorhabditis briggsae</name>
    <dbReference type="NCBI Taxonomy" id="6238"/>
    <lineage>
        <taxon>Eukaryota</taxon>
        <taxon>Metazoa</taxon>
        <taxon>Ecdysozoa</taxon>
        <taxon>Nematoda</taxon>
        <taxon>Chromadorea</taxon>
        <taxon>Rhabditida</taxon>
        <taxon>Rhabditina</taxon>
        <taxon>Rhabditomorpha</taxon>
        <taxon>Rhabditoidea</taxon>
        <taxon>Rhabditidae</taxon>
        <taxon>Peloderinae</taxon>
        <taxon>Caenorhabditis</taxon>
    </lineage>
</organism>
<evidence type="ECO:0000256" key="8">
    <source>
        <dbReference type="ARBA" id="ARBA00023306"/>
    </source>
</evidence>
<evidence type="ECO:0000256" key="5">
    <source>
        <dbReference type="ARBA" id="ARBA00022771"/>
    </source>
</evidence>
<sequence length="314" mass="36804">MVREKEKPRKITIADYFQKSPKPQPENVEEEENQKQSTSNDFADVQNLKCPKRKVIIDDKDEPEKKTPRKRGDAIKKQAKGQRVLDAGQKKIGNITCDICNMVYCVDDAADVAMHDKYHEAMRFLFEIPREFSFQILQFPHRDMNEVLRVYYLEREKAEEPFKKLMNKHIKNVNNLLGYVGKDADDDIWEGDKRIFIALARNDRRMRIGGILIVEKIANAWTNQSQREVGAGYDRTDWIVGVDRIYVDPFCRRNKIASHLLDAATTQTQEMQFRDRRLRMAMSDPSDDAIKLAKAFLETRYMEEDQFDGEILIY</sequence>
<dbReference type="PANTHER" id="PTHR45884:SF2">
    <property type="entry name" value="N-ACETYLTRANSFERASE ECO"/>
    <property type="match status" value="1"/>
</dbReference>
<evidence type="ECO:0000256" key="3">
    <source>
        <dbReference type="ARBA" id="ARBA00022679"/>
    </source>
</evidence>
<gene>
    <name evidence="13" type="ORF">L3Y34_002720</name>
</gene>
<reference evidence="13 14" key="1">
    <citation type="submission" date="2022-05" db="EMBL/GenBank/DDBJ databases">
        <title>Chromosome-level reference genomes for two strains of Caenorhabditis briggsae: an improved platform for comparative genomics.</title>
        <authorList>
            <person name="Stevens L."/>
            <person name="Andersen E.C."/>
        </authorList>
    </citation>
    <scope>NUCLEOTIDE SEQUENCE [LARGE SCALE GENOMIC DNA]</scope>
    <source>
        <strain evidence="13">QX1410_ONT</strain>
        <tissue evidence="13">Whole-organism</tissue>
    </source>
</reference>
<keyword evidence="9" id="KW-0012">Acyltransferase</keyword>
<dbReference type="EMBL" id="CP090893">
    <property type="protein sequence ID" value="ULU03340.1"/>
    <property type="molecule type" value="Genomic_DNA"/>
</dbReference>
<dbReference type="InterPro" id="IPR028009">
    <property type="entry name" value="ESCO_Acetyltransf_dom"/>
</dbReference>
<keyword evidence="7" id="KW-0539">Nucleus</keyword>
<feature type="compositionally biased region" description="Basic and acidic residues" evidence="10">
    <location>
        <begin position="55"/>
        <end position="76"/>
    </location>
</feature>
<dbReference type="OMA" id="ETRYMEE"/>
<name>A0AAE9DGX5_CAEBR</name>
<feature type="domain" description="N-acetyltransferase ESCO acetyl-transferase" evidence="12">
    <location>
        <begin position="239"/>
        <end position="300"/>
    </location>
</feature>
<evidence type="ECO:0000256" key="6">
    <source>
        <dbReference type="ARBA" id="ARBA00022833"/>
    </source>
</evidence>
<dbReference type="PANTHER" id="PTHR45884">
    <property type="entry name" value="N-ACETYLTRANSFERASE ECO"/>
    <property type="match status" value="1"/>
</dbReference>
<dbReference type="GO" id="GO:0008270">
    <property type="term" value="F:zinc ion binding"/>
    <property type="evidence" value="ECO:0007669"/>
    <property type="project" value="UniProtKB-KW"/>
</dbReference>
<evidence type="ECO:0000259" key="12">
    <source>
        <dbReference type="Pfam" id="PF13880"/>
    </source>
</evidence>
<dbReference type="GO" id="GO:0016746">
    <property type="term" value="F:acyltransferase activity"/>
    <property type="evidence" value="ECO:0007669"/>
    <property type="project" value="UniProtKB-KW"/>
</dbReference>
<evidence type="ECO:0000259" key="11">
    <source>
        <dbReference type="Pfam" id="PF13878"/>
    </source>
</evidence>
<dbReference type="Pfam" id="PF13880">
    <property type="entry name" value="Acetyltransf_13"/>
    <property type="match status" value="1"/>
</dbReference>
<dbReference type="KEGG" id="cbr:CBG_15297"/>
<protein>
    <submittedName>
        <fullName evidence="13">Uncharacterized protein</fullName>
    </submittedName>
</protein>
<evidence type="ECO:0000256" key="9">
    <source>
        <dbReference type="ARBA" id="ARBA00023315"/>
    </source>
</evidence>
<dbReference type="GO" id="GO:0005634">
    <property type="term" value="C:nucleus"/>
    <property type="evidence" value="ECO:0007669"/>
    <property type="project" value="UniProtKB-SubCell"/>
</dbReference>
<proteinExistence type="inferred from homology"/>
<keyword evidence="5" id="KW-0863">Zinc-finger</keyword>
<dbReference type="Pfam" id="PF13878">
    <property type="entry name" value="zf-C2H2_3"/>
    <property type="match status" value="1"/>
</dbReference>
<dbReference type="AlphaFoldDB" id="A0AAE9DGX5"/>
<keyword evidence="6" id="KW-0862">Zinc</keyword>
<accession>A0AAE9DGX5</accession>
<dbReference type="Proteomes" id="UP000827892">
    <property type="component" value="Chromosome III"/>
</dbReference>
<comment type="subcellular location">
    <subcellularLocation>
        <location evidence="1">Nucleus</location>
    </subcellularLocation>
</comment>
<keyword evidence="8" id="KW-0131">Cell cycle</keyword>
<evidence type="ECO:0000313" key="14">
    <source>
        <dbReference type="Proteomes" id="UP000827892"/>
    </source>
</evidence>
<keyword evidence="4" id="KW-0479">Metal-binding</keyword>
<evidence type="ECO:0000256" key="2">
    <source>
        <dbReference type="ARBA" id="ARBA00005816"/>
    </source>
</evidence>
<feature type="region of interest" description="Disordered" evidence="10">
    <location>
        <begin position="1"/>
        <end position="79"/>
    </location>
</feature>
<comment type="similarity">
    <text evidence="2">Belongs to the acetyltransferase family. ECO subfamily.</text>
</comment>